<dbReference type="SUPFAM" id="SSF56176">
    <property type="entry name" value="FAD-binding/transporter-associated domain-like"/>
    <property type="match status" value="1"/>
</dbReference>
<dbReference type="RefSeq" id="XP_018692139.1">
    <property type="nucleotide sequence ID" value="XM_018837579.1"/>
</dbReference>
<sequence>MPSPSNSTALPPQYPATYSGIPERLLHKAVREKSRLWTNQSKEDQTPRKRGLAIPAGIGRSEFLKAIDELATALGKEHVVLNDQPLEDGWYLEHPNTHDSYMIMDTEETVSSACVFPGSVADVQLVVKWANQHLVPLYPISMGRNLGYGGAAPRVRGSVIVDLGRRMNKILGIDPDDCTCLVEPGVSFYALYEEIKKRGYNMWVDTPDLGGGSIIGNTLEHGVGYTPYGDHWSTHSGLEVVLPTGDLLRTGMGALPGNNTWQTFPYGFGPISDGIFSQSNFGIVTKMGVALMPDPGGCESFMYTFQREDDLLPLIDIVRPMRIANLLENVAQIRHSTIELAVSGSRARITIKATTLPKDHYFWSRAKIAGGEPDFEELSYMNWVPNGGHLGFSPVSPTRGPDALKLWKIAKRRHDEHAIDLFIAFCVGLRELHMINLIVYDRGSSERRKAVENCMRSMIEDAAKQGYGEYRTHLLFQDQVARTYNWNDNALMKFNERLKDALDPNGILAPGRCGIWPERYRGRGWEIGREGRETSEGDGVRPAGASLKL</sequence>
<evidence type="ECO:0000259" key="5">
    <source>
        <dbReference type="PROSITE" id="PS51387"/>
    </source>
</evidence>
<dbReference type="PANTHER" id="PTHR11748">
    <property type="entry name" value="D-LACTATE DEHYDROGENASE"/>
    <property type="match status" value="1"/>
</dbReference>
<accession>A0A178ZGJ9</accession>
<dbReference type="InterPro" id="IPR006094">
    <property type="entry name" value="Oxid_FAD_bind_N"/>
</dbReference>
<keyword evidence="4" id="KW-0560">Oxidoreductase</keyword>
<gene>
    <name evidence="6" type="ORF">AYL99_06069</name>
</gene>
<keyword evidence="7" id="KW-1185">Reference proteome</keyword>
<proteinExistence type="predicted"/>
<dbReference type="Pfam" id="PF01565">
    <property type="entry name" value="FAD_binding_4"/>
    <property type="match status" value="1"/>
</dbReference>
<dbReference type="InterPro" id="IPR016166">
    <property type="entry name" value="FAD-bd_PCMH"/>
</dbReference>
<comment type="cofactor">
    <cofactor evidence="1">
        <name>FAD</name>
        <dbReference type="ChEBI" id="CHEBI:57692"/>
    </cofactor>
</comment>
<dbReference type="Gene3D" id="3.30.465.10">
    <property type="match status" value="1"/>
</dbReference>
<dbReference type="PANTHER" id="PTHR11748:SF114">
    <property type="entry name" value="ARYL-ALCOHOL OXIDASE VANILLYL-ALCOHOL OXIDASE (AFU_ORTHOLOGUE AFUA_3G09500)-RELATED"/>
    <property type="match status" value="1"/>
</dbReference>
<dbReference type="AlphaFoldDB" id="A0A178ZGJ9"/>
<dbReference type="SUPFAM" id="SSF55103">
    <property type="entry name" value="FAD-linked oxidases, C-terminal domain"/>
    <property type="match status" value="1"/>
</dbReference>
<dbReference type="InterPro" id="IPR004113">
    <property type="entry name" value="FAD-bd_oxidored_4_C"/>
</dbReference>
<evidence type="ECO:0000313" key="6">
    <source>
        <dbReference type="EMBL" id="OAP58772.1"/>
    </source>
</evidence>
<dbReference type="Gene3D" id="3.30.43.10">
    <property type="entry name" value="Uridine Diphospho-n-acetylenolpyruvylglucosamine Reductase, domain 2"/>
    <property type="match status" value="1"/>
</dbReference>
<dbReference type="STRING" id="1367422.A0A178ZGJ9"/>
<evidence type="ECO:0000256" key="4">
    <source>
        <dbReference type="ARBA" id="ARBA00023002"/>
    </source>
</evidence>
<dbReference type="InterPro" id="IPR036318">
    <property type="entry name" value="FAD-bd_PCMH-like_sf"/>
</dbReference>
<protein>
    <recommendedName>
        <fullName evidence="5">FAD-binding PCMH-type domain-containing protein</fullName>
    </recommendedName>
</protein>
<keyword evidence="2" id="KW-0285">Flavoprotein</keyword>
<dbReference type="GO" id="GO:0004458">
    <property type="term" value="F:D-lactate dehydrogenase (cytochrome) activity"/>
    <property type="evidence" value="ECO:0007669"/>
    <property type="project" value="TreeGrafter"/>
</dbReference>
<name>A0A178ZGJ9_9EURO</name>
<keyword evidence="3" id="KW-0274">FAD</keyword>
<comment type="caution">
    <text evidence="6">The sequence shown here is derived from an EMBL/GenBank/DDBJ whole genome shotgun (WGS) entry which is preliminary data.</text>
</comment>
<dbReference type="Gene3D" id="1.10.45.10">
    <property type="entry name" value="Vanillyl-alcohol Oxidase, Chain A, domain 4"/>
    <property type="match status" value="1"/>
</dbReference>
<dbReference type="GO" id="GO:1903457">
    <property type="term" value="P:lactate catabolic process"/>
    <property type="evidence" value="ECO:0007669"/>
    <property type="project" value="TreeGrafter"/>
</dbReference>
<evidence type="ECO:0000313" key="7">
    <source>
        <dbReference type="Proteomes" id="UP000078343"/>
    </source>
</evidence>
<dbReference type="InterPro" id="IPR016170">
    <property type="entry name" value="Cytok_DH_C_sf"/>
</dbReference>
<dbReference type="GO" id="GO:0071949">
    <property type="term" value="F:FAD binding"/>
    <property type="evidence" value="ECO:0007669"/>
    <property type="project" value="InterPro"/>
</dbReference>
<dbReference type="InterPro" id="IPR016171">
    <property type="entry name" value="Vanillyl_alc_oxidase_C-sub2"/>
</dbReference>
<dbReference type="Proteomes" id="UP000078343">
    <property type="component" value="Unassembled WGS sequence"/>
</dbReference>
<dbReference type="PROSITE" id="PS51387">
    <property type="entry name" value="FAD_PCMH"/>
    <property type="match status" value="1"/>
</dbReference>
<dbReference type="Gene3D" id="3.40.462.10">
    <property type="entry name" value="FAD-linked oxidases, C-terminal domain"/>
    <property type="match status" value="1"/>
</dbReference>
<dbReference type="OrthoDB" id="5332616at2759"/>
<feature type="domain" description="FAD-binding PCMH-type" evidence="5">
    <location>
        <begin position="107"/>
        <end position="294"/>
    </location>
</feature>
<evidence type="ECO:0000256" key="3">
    <source>
        <dbReference type="ARBA" id="ARBA00022827"/>
    </source>
</evidence>
<evidence type="ECO:0000256" key="1">
    <source>
        <dbReference type="ARBA" id="ARBA00001974"/>
    </source>
</evidence>
<dbReference type="Pfam" id="PF02913">
    <property type="entry name" value="FAD-oxidase_C"/>
    <property type="match status" value="1"/>
</dbReference>
<reference evidence="6 7" key="1">
    <citation type="submission" date="2016-04" db="EMBL/GenBank/DDBJ databases">
        <title>Draft genome of Fonsecaea erecta CBS 125763.</title>
        <authorList>
            <person name="Weiss V.A."/>
            <person name="Vicente V.A."/>
            <person name="Raittz R.T."/>
            <person name="Moreno L.F."/>
            <person name="De Souza E.M."/>
            <person name="Pedrosa F.O."/>
            <person name="Steffens M.B."/>
            <person name="Faoro H."/>
            <person name="Tadra-Sfeir M.Z."/>
            <person name="Najafzadeh M.J."/>
            <person name="Felipe M.S."/>
            <person name="Teixeira M."/>
            <person name="Sun J."/>
            <person name="Xi L."/>
            <person name="Gomes R."/>
            <person name="De Azevedo C.M."/>
            <person name="Salgado C.G."/>
            <person name="Da Silva M.B."/>
            <person name="Nascimento M.F."/>
            <person name="Queiroz-Telles F."/>
            <person name="Attili D.S."/>
            <person name="Gorbushina A."/>
        </authorList>
    </citation>
    <scope>NUCLEOTIDE SEQUENCE [LARGE SCALE GENOMIC DNA]</scope>
    <source>
        <strain evidence="6 7">CBS 125763</strain>
    </source>
</reference>
<dbReference type="GeneID" id="30010237"/>
<organism evidence="6 7">
    <name type="scientific">Fonsecaea erecta</name>
    <dbReference type="NCBI Taxonomy" id="1367422"/>
    <lineage>
        <taxon>Eukaryota</taxon>
        <taxon>Fungi</taxon>
        <taxon>Dikarya</taxon>
        <taxon>Ascomycota</taxon>
        <taxon>Pezizomycotina</taxon>
        <taxon>Eurotiomycetes</taxon>
        <taxon>Chaetothyriomycetidae</taxon>
        <taxon>Chaetothyriales</taxon>
        <taxon>Herpotrichiellaceae</taxon>
        <taxon>Fonsecaea</taxon>
    </lineage>
</organism>
<dbReference type="GO" id="GO:0008720">
    <property type="term" value="F:D-lactate dehydrogenase (NAD+) activity"/>
    <property type="evidence" value="ECO:0007669"/>
    <property type="project" value="TreeGrafter"/>
</dbReference>
<dbReference type="InterPro" id="IPR016169">
    <property type="entry name" value="FAD-bd_PCMH_sub2"/>
</dbReference>
<evidence type="ECO:0000256" key="2">
    <source>
        <dbReference type="ARBA" id="ARBA00022630"/>
    </source>
</evidence>
<dbReference type="InterPro" id="IPR016167">
    <property type="entry name" value="FAD-bd_PCMH_sub1"/>
</dbReference>
<dbReference type="GO" id="GO:0005739">
    <property type="term" value="C:mitochondrion"/>
    <property type="evidence" value="ECO:0007669"/>
    <property type="project" value="TreeGrafter"/>
</dbReference>
<dbReference type="EMBL" id="LVYI01000005">
    <property type="protein sequence ID" value="OAP58772.1"/>
    <property type="molecule type" value="Genomic_DNA"/>
</dbReference>
<dbReference type="InterPro" id="IPR016164">
    <property type="entry name" value="FAD-linked_Oxase-like_C"/>
</dbReference>